<sequence length="104" mass="11744">MTRLAYTHPYSTSVHPQPLQPHTPQLRLQLQPQPLSSSVQCPNLPSYSSITLLSPRLTSPLLFPPIPIADDQVIHHIFQTLRHNSPRVPPRNHSYPSTNATSFH</sequence>
<evidence type="ECO:0000313" key="2">
    <source>
        <dbReference type="EMBL" id="KIK53073.1"/>
    </source>
</evidence>
<evidence type="ECO:0000313" key="3">
    <source>
        <dbReference type="Proteomes" id="UP000053593"/>
    </source>
</evidence>
<proteinExistence type="predicted"/>
<dbReference type="HOGENOM" id="CLU_2250466_0_0_1"/>
<dbReference type="EMBL" id="KN834833">
    <property type="protein sequence ID" value="KIK53073.1"/>
    <property type="molecule type" value="Genomic_DNA"/>
</dbReference>
<dbReference type="AlphaFoldDB" id="A0A0D0CDQ2"/>
<feature type="region of interest" description="Disordered" evidence="1">
    <location>
        <begin position="83"/>
        <end position="104"/>
    </location>
</feature>
<accession>A0A0D0CDQ2</accession>
<reference evidence="2 3" key="1">
    <citation type="submission" date="2014-04" db="EMBL/GenBank/DDBJ databases">
        <title>Evolutionary Origins and Diversification of the Mycorrhizal Mutualists.</title>
        <authorList>
            <consortium name="DOE Joint Genome Institute"/>
            <consortium name="Mycorrhizal Genomics Consortium"/>
            <person name="Kohler A."/>
            <person name="Kuo A."/>
            <person name="Nagy L.G."/>
            <person name="Floudas D."/>
            <person name="Copeland A."/>
            <person name="Barry K.W."/>
            <person name="Cichocki N."/>
            <person name="Veneault-Fourrey C."/>
            <person name="LaButti K."/>
            <person name="Lindquist E.A."/>
            <person name="Lipzen A."/>
            <person name="Lundell T."/>
            <person name="Morin E."/>
            <person name="Murat C."/>
            <person name="Riley R."/>
            <person name="Ohm R."/>
            <person name="Sun H."/>
            <person name="Tunlid A."/>
            <person name="Henrissat B."/>
            <person name="Grigoriev I.V."/>
            <person name="Hibbett D.S."/>
            <person name="Martin F."/>
        </authorList>
    </citation>
    <scope>NUCLEOTIDE SEQUENCE [LARGE SCALE GENOMIC DNA]</scope>
    <source>
        <strain evidence="2 3">FD-317 M1</strain>
    </source>
</reference>
<evidence type="ECO:0000256" key="1">
    <source>
        <dbReference type="SAM" id="MobiDB-lite"/>
    </source>
</evidence>
<protein>
    <submittedName>
        <fullName evidence="2">Uncharacterized protein</fullName>
    </submittedName>
</protein>
<name>A0A0D0CDQ2_9AGAR</name>
<feature type="region of interest" description="Disordered" evidence="1">
    <location>
        <begin position="1"/>
        <end position="23"/>
    </location>
</feature>
<keyword evidence="3" id="KW-1185">Reference proteome</keyword>
<feature type="compositionally biased region" description="Polar residues" evidence="1">
    <location>
        <begin position="94"/>
        <end position="104"/>
    </location>
</feature>
<organism evidence="2 3">
    <name type="scientific">Collybiopsis luxurians FD-317 M1</name>
    <dbReference type="NCBI Taxonomy" id="944289"/>
    <lineage>
        <taxon>Eukaryota</taxon>
        <taxon>Fungi</taxon>
        <taxon>Dikarya</taxon>
        <taxon>Basidiomycota</taxon>
        <taxon>Agaricomycotina</taxon>
        <taxon>Agaricomycetes</taxon>
        <taxon>Agaricomycetidae</taxon>
        <taxon>Agaricales</taxon>
        <taxon>Marasmiineae</taxon>
        <taxon>Omphalotaceae</taxon>
        <taxon>Collybiopsis</taxon>
        <taxon>Collybiopsis luxurians</taxon>
    </lineage>
</organism>
<dbReference type="Proteomes" id="UP000053593">
    <property type="component" value="Unassembled WGS sequence"/>
</dbReference>
<gene>
    <name evidence="2" type="ORF">GYMLUDRAFT_943696</name>
</gene>